<evidence type="ECO:0000256" key="8">
    <source>
        <dbReference type="ARBA" id="ARBA00022759"/>
    </source>
</evidence>
<evidence type="ECO:0000313" key="12">
    <source>
        <dbReference type="EMBL" id="QPB12240.1"/>
    </source>
</evidence>
<dbReference type="PANTHER" id="PTHR10642:SF26">
    <property type="entry name" value="RIBONUCLEASE H1"/>
    <property type="match status" value="1"/>
</dbReference>
<keyword evidence="8" id="KW-0255">Endonuclease</keyword>
<keyword evidence="10" id="KW-0460">Magnesium</keyword>
<evidence type="ECO:0000313" key="13">
    <source>
        <dbReference type="Proteomes" id="UP000663042"/>
    </source>
</evidence>
<dbReference type="EMBL" id="MW057857">
    <property type="protein sequence ID" value="QPB12240.1"/>
    <property type="molecule type" value="Genomic_DNA"/>
</dbReference>
<evidence type="ECO:0000256" key="6">
    <source>
        <dbReference type="ARBA" id="ARBA00022722"/>
    </source>
</evidence>
<evidence type="ECO:0000256" key="3">
    <source>
        <dbReference type="ARBA" id="ARBA00005300"/>
    </source>
</evidence>
<dbReference type="GO" id="GO:0003676">
    <property type="term" value="F:nucleic acid binding"/>
    <property type="evidence" value="ECO:0007669"/>
    <property type="project" value="InterPro"/>
</dbReference>
<dbReference type="KEGG" id="vg:65132587"/>
<feature type="domain" description="RNase H type-1" evidence="11">
    <location>
        <begin position="5"/>
        <end position="158"/>
    </location>
</feature>
<dbReference type="GO" id="GO:0004523">
    <property type="term" value="F:RNA-DNA hybrid ribonuclease activity"/>
    <property type="evidence" value="ECO:0007669"/>
    <property type="project" value="UniProtKB-EC"/>
</dbReference>
<dbReference type="CDD" id="cd09278">
    <property type="entry name" value="RNase_HI_prokaryote_like"/>
    <property type="match status" value="1"/>
</dbReference>
<evidence type="ECO:0000256" key="4">
    <source>
        <dbReference type="ARBA" id="ARBA00011245"/>
    </source>
</evidence>
<comment type="catalytic activity">
    <reaction evidence="1">
        <text>Endonucleolytic cleavage to 5'-phosphomonoester.</text>
        <dbReference type="EC" id="3.1.26.4"/>
    </reaction>
</comment>
<dbReference type="GO" id="GO:0043137">
    <property type="term" value="P:DNA replication, removal of RNA primer"/>
    <property type="evidence" value="ECO:0007669"/>
    <property type="project" value="TreeGrafter"/>
</dbReference>
<dbReference type="PANTHER" id="PTHR10642">
    <property type="entry name" value="RIBONUCLEASE H1"/>
    <property type="match status" value="1"/>
</dbReference>
<comment type="similarity">
    <text evidence="3">Belongs to the RNase H family.</text>
</comment>
<protein>
    <recommendedName>
        <fullName evidence="5">ribonuclease H</fullName>
        <ecNumber evidence="5">3.1.26.4</ecNumber>
    </recommendedName>
</protein>
<dbReference type="GeneID" id="65132587"/>
<keyword evidence="9 12" id="KW-0378">Hydrolase</keyword>
<comment type="subunit">
    <text evidence="4">Monomer.</text>
</comment>
<dbReference type="Proteomes" id="UP000663042">
    <property type="component" value="Segment"/>
</dbReference>
<dbReference type="SUPFAM" id="SSF53098">
    <property type="entry name" value="Ribonuclease H-like"/>
    <property type="match status" value="1"/>
</dbReference>
<evidence type="ECO:0000256" key="1">
    <source>
        <dbReference type="ARBA" id="ARBA00000077"/>
    </source>
</evidence>
<evidence type="ECO:0000256" key="2">
    <source>
        <dbReference type="ARBA" id="ARBA00001946"/>
    </source>
</evidence>
<accession>A0A873WHW7</accession>
<dbReference type="InterPro" id="IPR050092">
    <property type="entry name" value="RNase_H"/>
</dbReference>
<keyword evidence="13" id="KW-1185">Reference proteome</keyword>
<evidence type="ECO:0000256" key="9">
    <source>
        <dbReference type="ARBA" id="ARBA00022801"/>
    </source>
</evidence>
<keyword evidence="6" id="KW-0540">Nuclease</keyword>
<evidence type="ECO:0000259" key="11">
    <source>
        <dbReference type="PROSITE" id="PS50879"/>
    </source>
</evidence>
<dbReference type="Pfam" id="PF00075">
    <property type="entry name" value="RNase_H"/>
    <property type="match status" value="1"/>
</dbReference>
<proteinExistence type="inferred from homology"/>
<keyword evidence="7" id="KW-0479">Metal-binding</keyword>
<reference evidence="12 13" key="1">
    <citation type="submission" date="2020-10" db="EMBL/GenBank/DDBJ databases">
        <title>Novel bacteriophages targeting Providencia spp. as potential agents for phage therapy.</title>
        <authorList>
            <person name="Rakov C."/>
            <person name="Alkalay-Oren S."/>
            <person name="Coppenhagen-Glazer S."/>
            <person name="Hazan R."/>
        </authorList>
    </citation>
    <scope>NUCLEOTIDE SEQUENCE [LARGE SCALE GENOMIC DNA]</scope>
</reference>
<evidence type="ECO:0000256" key="7">
    <source>
        <dbReference type="ARBA" id="ARBA00022723"/>
    </source>
</evidence>
<dbReference type="InterPro" id="IPR022892">
    <property type="entry name" value="RNaseHI"/>
</dbReference>
<dbReference type="InterPro" id="IPR002156">
    <property type="entry name" value="RNaseH_domain"/>
</dbReference>
<evidence type="ECO:0000256" key="5">
    <source>
        <dbReference type="ARBA" id="ARBA00012180"/>
    </source>
</evidence>
<organism evidence="12 13">
    <name type="scientific">Providencia phage PSTCR5</name>
    <dbReference type="NCBI Taxonomy" id="2783547"/>
    <lineage>
        <taxon>Viruses</taxon>
        <taxon>Duplodnaviria</taxon>
        <taxon>Heunggongvirae</taxon>
        <taxon>Uroviricota</taxon>
        <taxon>Caudoviricetes</taxon>
        <taxon>Demerecviridae</taxon>
        <taxon>Priunavirus</taxon>
        <taxon>Priunavirus PSTCR5</taxon>
    </lineage>
</organism>
<dbReference type="RefSeq" id="YP_010114027.1">
    <property type="nucleotide sequence ID" value="NC_055910.1"/>
</dbReference>
<dbReference type="EC" id="3.1.26.4" evidence="5"/>
<sequence>MKTWEIPSAQGYTDGGCHGNPGPGGWAWAIFNGDTIATSPFGTELKDWGGEKHTTNNRMEMTAMLELLKALPDINWHIDVIYTDSMLTKRGMMEWMEGWRSRGWKKAGNKKLENAELWQEIHKAYHSLIKPPRIEWVKAHDTSKGNLFVDALNQAAIADIELENF</sequence>
<dbReference type="Gene3D" id="3.30.420.10">
    <property type="entry name" value="Ribonuclease H-like superfamily/Ribonuclease H"/>
    <property type="match status" value="1"/>
</dbReference>
<name>A0A873WHW7_9CAUD</name>
<dbReference type="PROSITE" id="PS50879">
    <property type="entry name" value="RNASE_H_1"/>
    <property type="match status" value="1"/>
</dbReference>
<comment type="cofactor">
    <cofactor evidence="2">
        <name>Mg(2+)</name>
        <dbReference type="ChEBI" id="CHEBI:18420"/>
    </cofactor>
</comment>
<dbReference type="InterPro" id="IPR012337">
    <property type="entry name" value="RNaseH-like_sf"/>
</dbReference>
<dbReference type="InterPro" id="IPR036397">
    <property type="entry name" value="RNaseH_sf"/>
</dbReference>
<evidence type="ECO:0000256" key="10">
    <source>
        <dbReference type="ARBA" id="ARBA00022842"/>
    </source>
</evidence>
<dbReference type="GO" id="GO:0046872">
    <property type="term" value="F:metal ion binding"/>
    <property type="evidence" value="ECO:0007669"/>
    <property type="project" value="UniProtKB-KW"/>
</dbReference>